<feature type="region of interest" description="Disordered" evidence="1">
    <location>
        <begin position="1"/>
        <end position="87"/>
    </location>
</feature>
<evidence type="ECO:0000313" key="2">
    <source>
        <dbReference type="EMBL" id="OIQ68395.1"/>
    </source>
</evidence>
<name>A0A1J5PSY6_9ZZZZ</name>
<accession>A0A1J5PSY6</accession>
<dbReference type="EMBL" id="MLJW01005335">
    <property type="protein sequence ID" value="OIQ68395.1"/>
    <property type="molecule type" value="Genomic_DNA"/>
</dbReference>
<reference evidence="2" key="1">
    <citation type="submission" date="2016-10" db="EMBL/GenBank/DDBJ databases">
        <title>Sequence of Gallionella enrichment culture.</title>
        <authorList>
            <person name="Poehlein A."/>
            <person name="Muehling M."/>
            <person name="Daniel R."/>
        </authorList>
    </citation>
    <scope>NUCLEOTIDE SEQUENCE</scope>
</reference>
<proteinExistence type="predicted"/>
<evidence type="ECO:0000256" key="1">
    <source>
        <dbReference type="SAM" id="MobiDB-lite"/>
    </source>
</evidence>
<feature type="compositionally biased region" description="Basic and acidic residues" evidence="1">
    <location>
        <begin position="25"/>
        <end position="48"/>
    </location>
</feature>
<feature type="region of interest" description="Disordered" evidence="1">
    <location>
        <begin position="132"/>
        <end position="190"/>
    </location>
</feature>
<feature type="compositionally biased region" description="Basic residues" evidence="1">
    <location>
        <begin position="67"/>
        <end position="85"/>
    </location>
</feature>
<comment type="caution">
    <text evidence="2">The sequence shown here is derived from an EMBL/GenBank/DDBJ whole genome shotgun (WGS) entry which is preliminary data.</text>
</comment>
<feature type="compositionally biased region" description="Gly residues" evidence="1">
    <location>
        <begin position="54"/>
        <end position="64"/>
    </location>
</feature>
<protein>
    <submittedName>
        <fullName evidence="2">Uncharacterized protein</fullName>
    </submittedName>
</protein>
<feature type="region of interest" description="Disordered" evidence="1">
    <location>
        <begin position="251"/>
        <end position="278"/>
    </location>
</feature>
<dbReference type="AlphaFoldDB" id="A0A1J5PSY6"/>
<feature type="compositionally biased region" description="Basic residues" evidence="1">
    <location>
        <begin position="149"/>
        <end position="169"/>
    </location>
</feature>
<gene>
    <name evidence="2" type="ORF">GALL_500130</name>
</gene>
<sequence length="278" mass="30242">MARIRSLVGAARAAHGRGARSRPHPRADRAADVRLDAGHRGGAHDRGGARPGRAGRGVGGGGAPGLTRRHAPPGSRSPRRARRRPAVAAVRGTVTRAGDRGRCLWDLFLAAPARGRPRAHGECGVRLLRRAHRDGGPRHTGPAGCRRPGSVHRRRGDRRRRACGRRGVSRRSCGDRCPRPSGGNLRGDRVDPVACRADRLGHRPGPCRSGRASRLHPGPRTDHRELLGRRLADLSDGRCRAGRDLLGAHRRTRVRQHRRAGRRGSGDPRRCRHTARRG</sequence>
<feature type="compositionally biased region" description="Basic residues" evidence="1">
    <location>
        <begin position="14"/>
        <end position="24"/>
    </location>
</feature>
<feature type="compositionally biased region" description="Basic residues" evidence="1">
    <location>
        <begin position="251"/>
        <end position="262"/>
    </location>
</feature>
<feature type="region of interest" description="Disordered" evidence="1">
    <location>
        <begin position="202"/>
        <end position="222"/>
    </location>
</feature>
<organism evidence="2">
    <name type="scientific">mine drainage metagenome</name>
    <dbReference type="NCBI Taxonomy" id="410659"/>
    <lineage>
        <taxon>unclassified sequences</taxon>
        <taxon>metagenomes</taxon>
        <taxon>ecological metagenomes</taxon>
    </lineage>
</organism>